<dbReference type="GO" id="GO:0006397">
    <property type="term" value="P:mRNA processing"/>
    <property type="evidence" value="ECO:0007669"/>
    <property type="project" value="InterPro"/>
</dbReference>
<dbReference type="GO" id="GO:0003729">
    <property type="term" value="F:mRNA binding"/>
    <property type="evidence" value="ECO:0007669"/>
    <property type="project" value="TreeGrafter"/>
</dbReference>
<evidence type="ECO:0000256" key="1">
    <source>
        <dbReference type="ARBA" id="ARBA00004123"/>
    </source>
</evidence>
<feature type="compositionally biased region" description="Polar residues" evidence="5">
    <location>
        <begin position="1488"/>
        <end position="1499"/>
    </location>
</feature>
<evidence type="ECO:0000256" key="2">
    <source>
        <dbReference type="ARBA" id="ARBA00007857"/>
    </source>
</evidence>
<dbReference type="Pfam" id="PF11262">
    <property type="entry name" value="Tho2"/>
    <property type="match status" value="1"/>
</dbReference>
<evidence type="ECO:0000259" key="7">
    <source>
        <dbReference type="Pfam" id="PF11732"/>
    </source>
</evidence>
<evidence type="ECO:0000256" key="4">
    <source>
        <dbReference type="ARBA" id="ARBA00023242"/>
    </source>
</evidence>
<dbReference type="GO" id="GO:0006406">
    <property type="term" value="P:mRNA export from nucleus"/>
    <property type="evidence" value="ECO:0007669"/>
    <property type="project" value="InterPro"/>
</dbReference>
<organism evidence="9 10">
    <name type="scientific">Fistulina hepatica ATCC 64428</name>
    <dbReference type="NCBI Taxonomy" id="1128425"/>
    <lineage>
        <taxon>Eukaryota</taxon>
        <taxon>Fungi</taxon>
        <taxon>Dikarya</taxon>
        <taxon>Basidiomycota</taxon>
        <taxon>Agaricomycotina</taxon>
        <taxon>Agaricomycetes</taxon>
        <taxon>Agaricomycetidae</taxon>
        <taxon>Agaricales</taxon>
        <taxon>Fistulinaceae</taxon>
        <taxon>Fistulina</taxon>
    </lineage>
</organism>
<feature type="region of interest" description="Disordered" evidence="5">
    <location>
        <begin position="1447"/>
        <end position="1534"/>
    </location>
</feature>
<feature type="compositionally biased region" description="Low complexity" evidence="5">
    <location>
        <begin position="1676"/>
        <end position="1703"/>
    </location>
</feature>
<dbReference type="InterPro" id="IPR032302">
    <property type="entry name" value="THOC2_N"/>
</dbReference>
<feature type="compositionally biased region" description="Low complexity" evidence="5">
    <location>
        <begin position="476"/>
        <end position="489"/>
    </location>
</feature>
<feature type="compositionally biased region" description="Polar residues" evidence="5">
    <location>
        <begin position="384"/>
        <end position="396"/>
    </location>
</feature>
<feature type="compositionally biased region" description="Pro residues" evidence="5">
    <location>
        <begin position="1952"/>
        <end position="1961"/>
    </location>
</feature>
<gene>
    <name evidence="9" type="ORF">FISHEDRAFT_76157</name>
</gene>
<dbReference type="Pfam" id="PF16134">
    <property type="entry name" value="THOC2_N"/>
    <property type="match status" value="1"/>
</dbReference>
<dbReference type="PANTHER" id="PTHR21597">
    <property type="entry name" value="THO2 PROTEIN"/>
    <property type="match status" value="1"/>
</dbReference>
<dbReference type="OrthoDB" id="29024at2759"/>
<evidence type="ECO:0000256" key="3">
    <source>
        <dbReference type="ARBA" id="ARBA00019596"/>
    </source>
</evidence>
<dbReference type="PANTHER" id="PTHR21597:SF0">
    <property type="entry name" value="THO COMPLEX SUBUNIT 2"/>
    <property type="match status" value="1"/>
</dbReference>
<dbReference type="InterPro" id="IPR040007">
    <property type="entry name" value="Tho2"/>
</dbReference>
<accession>A0A0D7A4I6</accession>
<evidence type="ECO:0000313" key="9">
    <source>
        <dbReference type="EMBL" id="KIY45922.1"/>
    </source>
</evidence>
<feature type="compositionally biased region" description="Pro residues" evidence="5">
    <location>
        <begin position="1593"/>
        <end position="1602"/>
    </location>
</feature>
<feature type="compositionally biased region" description="Pro residues" evidence="5">
    <location>
        <begin position="463"/>
        <end position="475"/>
    </location>
</feature>
<feature type="compositionally biased region" description="Basic and acidic residues" evidence="5">
    <location>
        <begin position="1835"/>
        <end position="1844"/>
    </location>
</feature>
<feature type="region of interest" description="Disordered" evidence="5">
    <location>
        <begin position="349"/>
        <end position="368"/>
    </location>
</feature>
<feature type="compositionally biased region" description="Polar residues" evidence="5">
    <location>
        <begin position="1460"/>
        <end position="1474"/>
    </location>
</feature>
<feature type="compositionally biased region" description="Polar residues" evidence="5">
    <location>
        <begin position="1933"/>
        <end position="1945"/>
    </location>
</feature>
<feature type="domain" description="THO complex subunitTHOC2 N-terminal" evidence="7">
    <location>
        <begin position="760"/>
        <end position="835"/>
    </location>
</feature>
<feature type="region of interest" description="Disordered" evidence="5">
    <location>
        <begin position="463"/>
        <end position="495"/>
    </location>
</feature>
<feature type="compositionally biased region" description="Polar residues" evidence="5">
    <location>
        <begin position="1662"/>
        <end position="1675"/>
    </location>
</feature>
<feature type="compositionally biased region" description="Low complexity" evidence="5">
    <location>
        <begin position="2088"/>
        <end position="2097"/>
    </location>
</feature>
<dbReference type="Proteomes" id="UP000054144">
    <property type="component" value="Unassembled WGS sequence"/>
</dbReference>
<feature type="compositionally biased region" description="Basic and acidic residues" evidence="5">
    <location>
        <begin position="2008"/>
        <end position="2056"/>
    </location>
</feature>
<feature type="compositionally biased region" description="Polar residues" evidence="5">
    <location>
        <begin position="1513"/>
        <end position="1523"/>
    </location>
</feature>
<dbReference type="GO" id="GO:0000445">
    <property type="term" value="C:THO complex part of transcription export complex"/>
    <property type="evidence" value="ECO:0007669"/>
    <property type="project" value="TreeGrafter"/>
</dbReference>
<feature type="compositionally biased region" description="Basic and acidic residues" evidence="5">
    <location>
        <begin position="1068"/>
        <end position="1077"/>
    </location>
</feature>
<sequence length="2130" mass="235057">MDVVTKARECVARWNSGGKEACLALPPDIAVYHTLLASTLRTWQQPGSQLLSVDDVVAFLRESANTDIDCVDMIWSLDSELDETMAGTDKDKASQDKATIANIVWRLLDAKIVDPLACRERLDTTILEAVKLIADKTSIGKREVRMRTSLFYRQNKFNLLREQSEGYSKLLVELTGTLNRGSPASLWEKVVGLIGYFDLDPNRVLDIILDVFSTHVATYHEFFIALLSLSPWRGNYRDRKGKAREDLSFSGKSLDDVLAMAEDAEFNTDDVDHAPRVLAQVLGFKFAHSADRSLYLVAAILIREHFIALEDLYPHLKPADSDMESVRQDYISRVNSRISSAKNSQLAMAAPLESANAKPQPPRKERDKGLTMSAETLSTNAHAAVGSSTNGATVDQSPPGGPNHKAGLVNALLSVGALRPAIVVLSRFPWFVDQRPELADLLIRVLSHSIHDLYLETVGLGTRPPPTNFPSPSPSPASTATPQPQSTTSDRVGPVANFSQPRARYSAAGTAYPPPRKQVLTLWAPTPPATMTTSYEFFYPKWVDYVPVCRTLDDVRDVVEPLLKFVGVHVSRNPLFLSKVARMGRISIAAAATAKAEIKNLEAADDEKKMDVDEGEGDELKTLDLEATVRQFWFQMLRLYLLPALTLIRGNAVCTVDVWNTVRQYDITARWQLYGEWKSLTHNMGKGKSVNEEIASQGTPDGPVSHLFKHSPLSNPAHGTHPEFATHPEIRIRMVQAERESKAILRRLSADSIESLSGAVAKLAHSNPCIFFNNAVNQVCAYDNMAGVVIQAMKYVTNMGFDVLVFIVLDALANPDKPRVKDDGVNTSDWLQSLASFTGMLFRRYNADLTPVLKYVAHQLYDRKTTEIVVLRELIWKMAGIEPLPTLSETQIQAMAGGPVLRNEAVASATRGARMDPADATLKGPQRIGKTLMDSGLAKPLLILVAQHRQSCVYITHDAHIKSLASLFDATHGVLLQYLELLTSLSIVSPEDYATKAIPSLGDLGELYGICPPICMQIYRPVLQTVLIRYALEVSKKLKGATLEKEKQLKAALTAKSKAASTTPSTPSDEKAIKKSDSTTSMDIDVPVGDKEALSPTGTPAPALVPESPWLPQLEALFDDVRRILPPQAYDILGPGFYLTFWQLSQYELSPPNQRYDEEMATLKSLSIHEDHKYVSCDRSSDRSRRAMASSHRQKRDRFSDFVSKLAKEYKEQVETRSFTIARLQKEKSHWFAHGPKPIALVDAIIEHCIHPRCLLSPMDADFCVSFLRNMNSLGTPGFNTLTCYNRILSDNIRAVLFSCSEYEARNYGRFLCGLLSELNHMRRSESAFQAVASRPGFKRPTGNNNYTDVSWANFQSLLRKFHRKMTTSFADCIKTGEFMHVYNAIIVLKEVLPVYPLADVNAFAGSEIDGYIDTLLENEQRGDLKVLGRAYSASLKKCRSRWEQPATNGVVGKSPAPPNGSSVTPLSKPTSDGASARPSTPGALMKTAQSRSSLTAASTPRAGTPLGPKAQQPVSSSATPPTESERTTKISVDGVPRPAVVKRRQEHNEIKPIDDAVQPANAMSAADGKPHAYQSSESFQPFLVIMASPTPAPIPLKPLPLPRVNTELPSSPRSHRMLDDKAGHPAMPPPTAPSQTPIALELRETAKQSTVQPASIRAETGDTSMRSTPEVRTQSGSAAPSPRRRSASPSRPGTRNPSNESRVSAERSSRSDRVGGSNDRRGGDSDKRDGRHREPGQPVRRDSLTHTRGDRSTRDRESDRDRDRDRPRDRHGDRDRDKERERERDRDRDRDRDRHRKDDKDRDRDRKDRTASSVQDDRSRNELSRHSRSTTNEDSLKRRRGEDEPTAAPSEAPGKNMIVVAELLKETEIAIAKVQTEEEDIGMTMDANVETRRIPDGPAASKLPAGVPSAPRAMTSAGEGRPPPPKQPRQQNVSVNVAASGNQISSRIPSSPSPPVPAKPSGPLTPGGTHPDSSGAGGNDLLSRISGKEPPPRLSLSISDSSRVSNGRKDEDRRREDDGARKDEDGRKDENKERKDDGKRRDDVRRKDGERDGGRKRPLPSEQGEVTPNDAVSPATKRVRINREYRSSPSSAASPAINPKKFQNLGMPVGPGGREERGARGQEEKGRRR</sequence>
<feature type="region of interest" description="Disordered" evidence="5">
    <location>
        <begin position="1593"/>
        <end position="1857"/>
    </location>
</feature>
<feature type="domain" description="THO complex subunitTHOC2 C-terminal" evidence="6">
    <location>
        <begin position="1132"/>
        <end position="1436"/>
    </location>
</feature>
<feature type="region of interest" description="Disordered" evidence="5">
    <location>
        <begin position="1883"/>
        <end position="2130"/>
    </location>
</feature>
<reference evidence="9 10" key="1">
    <citation type="journal article" date="2015" name="Fungal Genet. Biol.">
        <title>Evolution of novel wood decay mechanisms in Agaricales revealed by the genome sequences of Fistulina hepatica and Cylindrobasidium torrendii.</title>
        <authorList>
            <person name="Floudas D."/>
            <person name="Held B.W."/>
            <person name="Riley R."/>
            <person name="Nagy L.G."/>
            <person name="Koehler G."/>
            <person name="Ransdell A.S."/>
            <person name="Younus H."/>
            <person name="Chow J."/>
            <person name="Chiniquy J."/>
            <person name="Lipzen A."/>
            <person name="Tritt A."/>
            <person name="Sun H."/>
            <person name="Haridas S."/>
            <person name="LaButti K."/>
            <person name="Ohm R.A."/>
            <person name="Kues U."/>
            <person name="Blanchette R.A."/>
            <person name="Grigoriev I.V."/>
            <person name="Minto R.E."/>
            <person name="Hibbett D.S."/>
        </authorList>
    </citation>
    <scope>NUCLEOTIDE SEQUENCE [LARGE SCALE GENOMIC DNA]</scope>
    <source>
        <strain evidence="9 10">ATCC 64428</strain>
    </source>
</reference>
<dbReference type="InterPro" id="IPR021726">
    <property type="entry name" value="THO_THOC2_N"/>
</dbReference>
<comment type="similarity">
    <text evidence="2">Belongs to the THOC2 family.</text>
</comment>
<feature type="compositionally biased region" description="Basic and acidic residues" evidence="5">
    <location>
        <begin position="2114"/>
        <end position="2130"/>
    </location>
</feature>
<dbReference type="EMBL" id="KN882045">
    <property type="protein sequence ID" value="KIY45922.1"/>
    <property type="molecule type" value="Genomic_DNA"/>
</dbReference>
<evidence type="ECO:0000256" key="5">
    <source>
        <dbReference type="SAM" id="MobiDB-lite"/>
    </source>
</evidence>
<evidence type="ECO:0000259" key="6">
    <source>
        <dbReference type="Pfam" id="PF11262"/>
    </source>
</evidence>
<evidence type="ECO:0000313" key="10">
    <source>
        <dbReference type="Proteomes" id="UP000054144"/>
    </source>
</evidence>
<keyword evidence="10" id="KW-1185">Reference proteome</keyword>
<feature type="compositionally biased region" description="Low complexity" evidence="5">
    <location>
        <begin position="1054"/>
        <end position="1067"/>
    </location>
</feature>
<name>A0A0D7A4I6_9AGAR</name>
<comment type="subcellular location">
    <subcellularLocation>
        <location evidence="1">Nucleus</location>
    </subcellularLocation>
</comment>
<proteinExistence type="inferred from homology"/>
<feature type="compositionally biased region" description="Basic and acidic residues" evidence="5">
    <location>
        <begin position="1704"/>
        <end position="1826"/>
    </location>
</feature>
<evidence type="ECO:0000259" key="8">
    <source>
        <dbReference type="Pfam" id="PF16134"/>
    </source>
</evidence>
<dbReference type="InterPro" id="IPR021418">
    <property type="entry name" value="THO_THOC2_C"/>
</dbReference>
<feature type="region of interest" description="Disordered" evidence="5">
    <location>
        <begin position="1054"/>
        <end position="1087"/>
    </location>
</feature>
<feature type="compositionally biased region" description="Low complexity" evidence="5">
    <location>
        <begin position="1995"/>
        <end position="2006"/>
    </location>
</feature>
<dbReference type="Pfam" id="PF11732">
    <property type="entry name" value="Thoc2"/>
    <property type="match status" value="1"/>
</dbReference>
<feature type="domain" description="THO complex subunit 2 N-terminal" evidence="8">
    <location>
        <begin position="10"/>
        <end position="754"/>
    </location>
</feature>
<protein>
    <recommendedName>
        <fullName evidence="3">THO complex subunit 2</fullName>
    </recommendedName>
</protein>
<feature type="region of interest" description="Disordered" evidence="5">
    <location>
        <begin position="384"/>
        <end position="403"/>
    </location>
</feature>
<keyword evidence="4" id="KW-0539">Nucleus</keyword>